<protein>
    <submittedName>
        <fullName evidence="4">Deoxynucleoside kinase</fullName>
    </submittedName>
</protein>
<organism evidence="4 5">
    <name type="scientific">Spongiibacter pelagi</name>
    <dbReference type="NCBI Taxonomy" id="2760804"/>
    <lineage>
        <taxon>Bacteria</taxon>
        <taxon>Pseudomonadati</taxon>
        <taxon>Pseudomonadota</taxon>
        <taxon>Gammaproteobacteria</taxon>
        <taxon>Cellvibrionales</taxon>
        <taxon>Spongiibacteraceae</taxon>
        <taxon>Spongiibacter</taxon>
    </lineage>
</organism>
<evidence type="ECO:0000256" key="1">
    <source>
        <dbReference type="PIRSR" id="PIRSR000705-1"/>
    </source>
</evidence>
<dbReference type="Gene3D" id="3.40.50.300">
    <property type="entry name" value="P-loop containing nucleotide triphosphate hydrolases"/>
    <property type="match status" value="1"/>
</dbReference>
<dbReference type="CDD" id="cd01673">
    <property type="entry name" value="dNK"/>
    <property type="match status" value="1"/>
</dbReference>
<feature type="active site" description="Proton acceptor" evidence="1">
    <location>
        <position position="99"/>
    </location>
</feature>
<keyword evidence="5" id="KW-1185">Reference proteome</keyword>
<name>A0A927C5Y5_9GAMM</name>
<comment type="caution">
    <text evidence="4">The sequence shown here is derived from an EMBL/GenBank/DDBJ whole genome shotgun (WGS) entry which is preliminary data.</text>
</comment>
<dbReference type="InterPro" id="IPR002624">
    <property type="entry name" value="DCK/DGK"/>
</dbReference>
<dbReference type="GO" id="GO:0005737">
    <property type="term" value="C:cytoplasm"/>
    <property type="evidence" value="ECO:0007669"/>
    <property type="project" value="TreeGrafter"/>
</dbReference>
<dbReference type="Pfam" id="PF01712">
    <property type="entry name" value="dNK"/>
    <property type="match status" value="1"/>
</dbReference>
<dbReference type="GO" id="GO:0005524">
    <property type="term" value="F:ATP binding"/>
    <property type="evidence" value="ECO:0007669"/>
    <property type="project" value="UniProtKB-KW"/>
</dbReference>
<feature type="domain" description="Deoxynucleoside kinase" evidence="3">
    <location>
        <begin position="21"/>
        <end position="209"/>
    </location>
</feature>
<evidence type="ECO:0000256" key="2">
    <source>
        <dbReference type="PIRSR" id="PIRSR000705-3"/>
    </source>
</evidence>
<reference evidence="4" key="1">
    <citation type="submission" date="2020-09" db="EMBL/GenBank/DDBJ databases">
        <authorList>
            <person name="Yoon J.-W."/>
        </authorList>
    </citation>
    <scope>NUCLEOTIDE SEQUENCE</scope>
    <source>
        <strain evidence="4">KMU-158</strain>
    </source>
</reference>
<keyword evidence="4" id="KW-0418">Kinase</keyword>
<sequence>MIRERLVNKPIINEENPPRFIAIEGPIGVGKTTLTRKLAERLNFGLLLEQAEDNPFLPSFYANQRHAALSTQLFFLLQRAQQLNELTEDDLFNRTTIADFLFQKDPLFARATLDKDELELYNKVYEKLEVDMPTPDLVIYLQAPIKVLKDRIQQRGIKHERHIDLDYLERINAAYTEFFLDYTEAPLLIINATEIDFANNDSHFEQLLQYLLEINGGRHYFNPSFSIV</sequence>
<dbReference type="PIRSF" id="PIRSF000705">
    <property type="entry name" value="DNK"/>
    <property type="match status" value="1"/>
</dbReference>
<evidence type="ECO:0000313" key="5">
    <source>
        <dbReference type="Proteomes" id="UP000610558"/>
    </source>
</evidence>
<dbReference type="Proteomes" id="UP000610558">
    <property type="component" value="Unassembled WGS sequence"/>
</dbReference>
<dbReference type="EMBL" id="JACXLD010000009">
    <property type="protein sequence ID" value="MBD2860005.1"/>
    <property type="molecule type" value="Genomic_DNA"/>
</dbReference>
<dbReference type="GO" id="GO:0019136">
    <property type="term" value="F:deoxynucleoside kinase activity"/>
    <property type="evidence" value="ECO:0007669"/>
    <property type="project" value="InterPro"/>
</dbReference>
<accession>A0A927C5Y5</accession>
<proteinExistence type="predicted"/>
<dbReference type="SUPFAM" id="SSF52540">
    <property type="entry name" value="P-loop containing nucleoside triphosphate hydrolases"/>
    <property type="match status" value="1"/>
</dbReference>
<feature type="binding site" evidence="2">
    <location>
        <begin position="151"/>
        <end position="155"/>
    </location>
    <ligand>
        <name>ATP</name>
        <dbReference type="ChEBI" id="CHEBI:30616"/>
    </ligand>
</feature>
<dbReference type="InterPro" id="IPR027417">
    <property type="entry name" value="P-loop_NTPase"/>
</dbReference>
<dbReference type="PANTHER" id="PTHR10513:SF46">
    <property type="entry name" value="DEOXYGUANOSINE KINASE"/>
    <property type="match status" value="1"/>
</dbReference>
<evidence type="ECO:0000259" key="3">
    <source>
        <dbReference type="Pfam" id="PF01712"/>
    </source>
</evidence>
<dbReference type="RefSeq" id="WP_190766433.1">
    <property type="nucleotide sequence ID" value="NZ_JACXLD010000009.1"/>
</dbReference>
<keyword evidence="2" id="KW-0067">ATP-binding</keyword>
<dbReference type="PANTHER" id="PTHR10513">
    <property type="entry name" value="DEOXYNUCLEOSIDE KINASE"/>
    <property type="match status" value="1"/>
</dbReference>
<gene>
    <name evidence="4" type="ORF">IB286_13430</name>
</gene>
<keyword evidence="2" id="KW-0547">Nucleotide-binding</keyword>
<keyword evidence="4" id="KW-0808">Transferase</keyword>
<dbReference type="InterPro" id="IPR050566">
    <property type="entry name" value="Deoxyribonucleoside_kinase"/>
</dbReference>
<dbReference type="AlphaFoldDB" id="A0A927C5Y5"/>
<feature type="binding site" evidence="2">
    <location>
        <begin position="25"/>
        <end position="33"/>
    </location>
    <ligand>
        <name>ATP</name>
        <dbReference type="ChEBI" id="CHEBI:30616"/>
    </ligand>
</feature>
<dbReference type="InterPro" id="IPR031314">
    <property type="entry name" value="DNK_dom"/>
</dbReference>
<evidence type="ECO:0000313" key="4">
    <source>
        <dbReference type="EMBL" id="MBD2860005.1"/>
    </source>
</evidence>